<comment type="similarity">
    <text evidence="2 7">Belongs to the membrane-bound acyltransferase family.</text>
</comment>
<feature type="transmembrane region" description="Helical" evidence="8">
    <location>
        <begin position="191"/>
        <end position="208"/>
    </location>
</feature>
<dbReference type="PATRIC" id="fig|1622118.3.peg.680"/>
<evidence type="ECO:0000313" key="9">
    <source>
        <dbReference type="EMBL" id="AMC10321.1"/>
    </source>
</evidence>
<dbReference type="InterPro" id="IPR004299">
    <property type="entry name" value="MBOAT_fam"/>
</dbReference>
<dbReference type="GO" id="GO:0005886">
    <property type="term" value="C:plasma membrane"/>
    <property type="evidence" value="ECO:0007669"/>
    <property type="project" value="UniProtKB-SubCell"/>
</dbReference>
<evidence type="ECO:0000256" key="8">
    <source>
        <dbReference type="SAM" id="Phobius"/>
    </source>
</evidence>
<feature type="transmembrane region" description="Helical" evidence="8">
    <location>
        <begin position="358"/>
        <end position="380"/>
    </location>
</feature>
<dbReference type="EMBL" id="CP013355">
    <property type="protein sequence ID" value="AMC10321.1"/>
    <property type="molecule type" value="Genomic_DNA"/>
</dbReference>
<feature type="transmembrane region" description="Helical" evidence="8">
    <location>
        <begin position="243"/>
        <end position="265"/>
    </location>
</feature>
<evidence type="ECO:0000256" key="1">
    <source>
        <dbReference type="ARBA" id="ARBA00004651"/>
    </source>
</evidence>
<keyword evidence="4 8" id="KW-0812">Transmembrane</keyword>
<dbReference type="GO" id="GO:0016746">
    <property type="term" value="F:acyltransferase activity"/>
    <property type="evidence" value="ECO:0007669"/>
    <property type="project" value="UniProtKB-KW"/>
</dbReference>
<keyword evidence="5 8" id="KW-1133">Transmembrane helix</keyword>
<gene>
    <name evidence="9" type="ORF">Lupro_03210</name>
</gene>
<name>A0A0X8G584_9FLAO</name>
<reference evidence="9 10" key="2">
    <citation type="journal article" date="2016" name="Int. J. Syst. Evol. Microbiol.">
        <title>Lutibacter profundi sp. nov., isolated from a deep-sea hydrothermal system on the Arctic Mid-Ocean Ridge and emended description of the genus Lutibacter.</title>
        <authorList>
            <person name="Le Moine Bauer S."/>
            <person name="Roalkvam I."/>
            <person name="Steen I.H."/>
            <person name="Dahle H."/>
        </authorList>
    </citation>
    <scope>NUCLEOTIDE SEQUENCE [LARGE SCALE GENOMIC DNA]</scope>
    <source>
        <strain evidence="9 10">LP1</strain>
    </source>
</reference>
<feature type="transmembrane region" description="Helical" evidence="8">
    <location>
        <begin position="151"/>
        <end position="171"/>
    </location>
</feature>
<sequence>MLFNSLSFIVFFVVVLIFYYSNFLNWKSKKGLLLLASYIFYGMWNPPLVILLWISTMIDWTAGKKLAVEENQRKKKMWLYLSMAVNLGFLGFFKYGDFLLENFTLFMNSVGVEYQARPMDIILPMGISFYTFQTMSYTIDMYHKKIERARTFLDFALYVTFFPQLVAGPIVRAKDLITQFYEPKKATIKQFIWGLFLLTLGLFQKVVLADTLLSNTADTVFKPGQVLNFWDAWSGTLAFSGQIFFDFAGYSTCAIGIALMLGIILPDNFRYPYASLGFSDLWSRWHISLSSWLRDYLYIPLGGNRHGITRMYAALMITMLLGGLWHGAAWTFMVWGGLHGTYLILEKLQKKYLPFKITPWNGMFLAFITFTCVNFTWVFFRAREFDTAWNMIQSMLFLNPEGIKVLESFDIIKVMVLIGIMFVTHWMMRNTSVKEVATKVSPWVLGVVWTMLFFLIVISQGNGEQFIYFQF</sequence>
<dbReference type="AlphaFoldDB" id="A0A0X8G584"/>
<feature type="transmembrane region" description="Helical" evidence="8">
    <location>
        <begin position="38"/>
        <end position="58"/>
    </location>
</feature>
<feature type="transmembrane region" description="Helical" evidence="8">
    <location>
        <begin position="440"/>
        <end position="458"/>
    </location>
</feature>
<dbReference type="InterPro" id="IPR024194">
    <property type="entry name" value="Ac/AlaTfrase_AlgI/DltB"/>
</dbReference>
<evidence type="ECO:0000256" key="2">
    <source>
        <dbReference type="ARBA" id="ARBA00010323"/>
    </source>
</evidence>
<feature type="transmembrane region" description="Helical" evidence="8">
    <location>
        <begin position="6"/>
        <end position="26"/>
    </location>
</feature>
<dbReference type="PIRSF" id="PIRSF500217">
    <property type="entry name" value="AlgI"/>
    <property type="match status" value="1"/>
</dbReference>
<keyword evidence="3 7" id="KW-1003">Cell membrane</keyword>
<keyword evidence="6 7" id="KW-0472">Membrane</keyword>
<dbReference type="Pfam" id="PF03062">
    <property type="entry name" value="MBOAT"/>
    <property type="match status" value="1"/>
</dbReference>
<feature type="transmembrane region" description="Helical" evidence="8">
    <location>
        <begin position="78"/>
        <end position="100"/>
    </location>
</feature>
<evidence type="ECO:0000256" key="5">
    <source>
        <dbReference type="ARBA" id="ARBA00022989"/>
    </source>
</evidence>
<reference evidence="10" key="1">
    <citation type="submission" date="2015-12" db="EMBL/GenBank/DDBJ databases">
        <title>Complete genome sequence of Lutibacter profundus strain LP1.</title>
        <authorList>
            <person name="Wissuwa J."/>
            <person name="Le Moine Bauer S."/>
            <person name="Stokke R."/>
            <person name="Dahle H."/>
            <person name="Steen I.H."/>
        </authorList>
    </citation>
    <scope>NUCLEOTIDE SEQUENCE [LARGE SCALE GENOMIC DNA]</scope>
    <source>
        <strain evidence="10">LP1</strain>
    </source>
</reference>
<feature type="transmembrane region" description="Helical" evidence="8">
    <location>
        <begin position="411"/>
        <end position="428"/>
    </location>
</feature>
<dbReference type="PANTHER" id="PTHR13285:SF18">
    <property type="entry name" value="PROTEIN-CYSTEINE N-PALMITOYLTRANSFERASE RASP"/>
    <property type="match status" value="1"/>
</dbReference>
<protein>
    <submittedName>
        <fullName evidence="9">Acyltransferase</fullName>
    </submittedName>
</protein>
<dbReference type="PANTHER" id="PTHR13285">
    <property type="entry name" value="ACYLTRANSFERASE"/>
    <property type="match status" value="1"/>
</dbReference>
<keyword evidence="7 9" id="KW-0012">Acyltransferase</keyword>
<dbReference type="PIRSF" id="PIRSF016636">
    <property type="entry name" value="AlgI_DltB"/>
    <property type="match status" value="1"/>
</dbReference>
<feature type="transmembrane region" description="Helical" evidence="8">
    <location>
        <begin position="312"/>
        <end position="338"/>
    </location>
</feature>
<organism evidence="9 10">
    <name type="scientific">Lutibacter profundi</name>
    <dbReference type="NCBI Taxonomy" id="1622118"/>
    <lineage>
        <taxon>Bacteria</taxon>
        <taxon>Pseudomonadati</taxon>
        <taxon>Bacteroidota</taxon>
        <taxon>Flavobacteriia</taxon>
        <taxon>Flavobacteriales</taxon>
        <taxon>Flavobacteriaceae</taxon>
        <taxon>Lutibacter</taxon>
    </lineage>
</organism>
<accession>A0A0X8G584</accession>
<dbReference type="OrthoDB" id="9805788at2"/>
<dbReference type="GO" id="GO:0042121">
    <property type="term" value="P:alginic acid biosynthetic process"/>
    <property type="evidence" value="ECO:0007669"/>
    <property type="project" value="InterPro"/>
</dbReference>
<dbReference type="STRING" id="1622118.Lupro_03210"/>
<dbReference type="Proteomes" id="UP000059672">
    <property type="component" value="Chromosome"/>
</dbReference>
<evidence type="ECO:0000256" key="6">
    <source>
        <dbReference type="ARBA" id="ARBA00023136"/>
    </source>
</evidence>
<evidence type="ECO:0000313" key="10">
    <source>
        <dbReference type="Proteomes" id="UP000059672"/>
    </source>
</evidence>
<proteinExistence type="inferred from homology"/>
<keyword evidence="7 9" id="KW-0808">Transferase</keyword>
<evidence type="ECO:0000256" key="7">
    <source>
        <dbReference type="PIRNR" id="PIRNR016636"/>
    </source>
</evidence>
<dbReference type="InterPro" id="IPR028362">
    <property type="entry name" value="AlgI"/>
</dbReference>
<keyword evidence="10" id="KW-1185">Reference proteome</keyword>
<dbReference type="InterPro" id="IPR051085">
    <property type="entry name" value="MB_O-acyltransferase"/>
</dbReference>
<dbReference type="KEGG" id="lut:Lupro_03210"/>
<evidence type="ECO:0000256" key="3">
    <source>
        <dbReference type="ARBA" id="ARBA00022475"/>
    </source>
</evidence>
<evidence type="ECO:0000256" key="4">
    <source>
        <dbReference type="ARBA" id="ARBA00022692"/>
    </source>
</evidence>
<comment type="subcellular location">
    <subcellularLocation>
        <location evidence="1">Cell membrane</location>
        <topology evidence="1">Multi-pass membrane protein</topology>
    </subcellularLocation>
</comment>